<dbReference type="SUPFAM" id="SSF53955">
    <property type="entry name" value="Lysozyme-like"/>
    <property type="match status" value="1"/>
</dbReference>
<feature type="domain" description="TtsA-like Glycoside hydrolase family 108" evidence="2">
    <location>
        <begin position="15"/>
        <end position="101"/>
    </location>
</feature>
<evidence type="ECO:0000256" key="1">
    <source>
        <dbReference type="SAM" id="Phobius"/>
    </source>
</evidence>
<dbReference type="CDD" id="cd13926">
    <property type="entry name" value="N-acetylmuramidase_GH108"/>
    <property type="match status" value="1"/>
</dbReference>
<organism evidence="3 4">
    <name type="scientific">Methylobacterium jeotgali</name>
    <dbReference type="NCBI Taxonomy" id="381630"/>
    <lineage>
        <taxon>Bacteria</taxon>
        <taxon>Pseudomonadati</taxon>
        <taxon>Pseudomonadota</taxon>
        <taxon>Alphaproteobacteria</taxon>
        <taxon>Hyphomicrobiales</taxon>
        <taxon>Methylobacteriaceae</taxon>
        <taxon>Methylobacterium</taxon>
    </lineage>
</organism>
<reference evidence="3" key="2">
    <citation type="submission" date="2021-08" db="EMBL/GenBank/DDBJ databases">
        <authorList>
            <person name="Tani A."/>
            <person name="Ola A."/>
            <person name="Ogura Y."/>
            <person name="Katsura K."/>
            <person name="Hayashi T."/>
        </authorList>
    </citation>
    <scope>NUCLEOTIDE SEQUENCE</scope>
    <source>
        <strain evidence="3">LMG 23639</strain>
    </source>
</reference>
<comment type="caution">
    <text evidence="3">The sequence shown here is derived from an EMBL/GenBank/DDBJ whole genome shotgun (WGS) entry which is preliminary data.</text>
</comment>
<reference evidence="3" key="1">
    <citation type="journal article" date="2021" name="Front. Microbiol.">
        <title>Comprehensive Comparative Genomics and Phenotyping of Methylobacterium Species.</title>
        <authorList>
            <person name="Alessa O."/>
            <person name="Ogura Y."/>
            <person name="Fujitani Y."/>
            <person name="Takami H."/>
            <person name="Hayashi T."/>
            <person name="Sahin N."/>
            <person name="Tani A."/>
        </authorList>
    </citation>
    <scope>NUCLEOTIDE SEQUENCE</scope>
    <source>
        <strain evidence="3">LMG 23639</strain>
    </source>
</reference>
<gene>
    <name evidence="3" type="ORF">AOPFMNJM_3328</name>
</gene>
<keyword evidence="1" id="KW-1133">Transmembrane helix</keyword>
<sequence length="249" mass="26077">MPASSAERLERCLPYIFEGEGGYTANPKDPGNWTGGKVGKGTLKGTKFGIAANSFPDLDIKNLTKAQAAEIYRSRYWDQAGCQLLPDGVDLPIFDVSVNSGPGRANTFRKATEAVIEAVARIKAISGKRRAFYQGLSTFKTFGKGWLARVSKIEAAAIKMALAAAGASPVLVAKQLQAEAGLSQTKVKQGTVAATGTTATGGAVASQGTDWLQIGLAVAVVAVAVLIALHFIRAHGERAQAFQAEALKV</sequence>
<evidence type="ECO:0000313" key="4">
    <source>
        <dbReference type="Proteomes" id="UP001055102"/>
    </source>
</evidence>
<dbReference type="Pfam" id="PF05838">
    <property type="entry name" value="Glyco_hydro_108"/>
    <property type="match status" value="1"/>
</dbReference>
<dbReference type="EMBL" id="BPQR01000058">
    <property type="protein sequence ID" value="GJE07996.1"/>
    <property type="molecule type" value="Genomic_DNA"/>
</dbReference>
<protein>
    <recommendedName>
        <fullName evidence="2">TtsA-like Glycoside hydrolase family 108 domain-containing protein</fullName>
    </recommendedName>
</protein>
<keyword evidence="1" id="KW-0812">Transmembrane</keyword>
<dbReference type="RefSeq" id="WP_238277428.1">
    <property type="nucleotide sequence ID" value="NZ_BPQR01000058.1"/>
</dbReference>
<evidence type="ECO:0000259" key="2">
    <source>
        <dbReference type="Pfam" id="PF05838"/>
    </source>
</evidence>
<keyword evidence="4" id="KW-1185">Reference proteome</keyword>
<proteinExistence type="predicted"/>
<dbReference type="Proteomes" id="UP001055102">
    <property type="component" value="Unassembled WGS sequence"/>
</dbReference>
<name>A0ABQ4T0J1_9HYPH</name>
<dbReference type="Gene3D" id="1.20.141.10">
    <property type="entry name" value="Chitosanase, subunit A, domain 1"/>
    <property type="match status" value="1"/>
</dbReference>
<dbReference type="InterPro" id="IPR023346">
    <property type="entry name" value="Lysozyme-like_dom_sf"/>
</dbReference>
<accession>A0ABQ4T0J1</accession>
<evidence type="ECO:0000313" key="3">
    <source>
        <dbReference type="EMBL" id="GJE07996.1"/>
    </source>
</evidence>
<feature type="transmembrane region" description="Helical" evidence="1">
    <location>
        <begin position="211"/>
        <end position="232"/>
    </location>
</feature>
<dbReference type="InterPro" id="IPR008565">
    <property type="entry name" value="TtsA-like_GH18_dom"/>
</dbReference>
<keyword evidence="1" id="KW-0472">Membrane</keyword>